<proteinExistence type="predicted"/>
<dbReference type="Proteomes" id="UP000605986">
    <property type="component" value="Unassembled WGS sequence"/>
</dbReference>
<dbReference type="AlphaFoldDB" id="A0A8H4K3P4"/>
<accession>A0A8H4K3P4</accession>
<reference evidence="1" key="1">
    <citation type="submission" date="2020-01" db="EMBL/GenBank/DDBJ databases">
        <title>Identification and distribution of gene clusters putatively required for synthesis of sphingolipid metabolism inhibitors in phylogenetically diverse species of the filamentous fungus Fusarium.</title>
        <authorList>
            <person name="Kim H.-S."/>
            <person name="Busman M."/>
            <person name="Brown D.W."/>
            <person name="Divon H."/>
            <person name="Uhlig S."/>
            <person name="Proctor R.H."/>
        </authorList>
    </citation>
    <scope>NUCLEOTIDE SEQUENCE</scope>
    <source>
        <strain evidence="1">NRRL 53441</strain>
    </source>
</reference>
<sequence>MRPVKVTDLEVLLNRNSILILDVTNWAVGFIRQIISHSPGCISTKTGNKTLPIELWLQIISYAEYDENLHVYRPVYPIKMGTTQFDGSETKPALTCNLLQEWRRCGRIWDGTERYHYERCLNNPSYDPLTGDRTYNPEEDFKRPFEISKTPKEDTFSIPVSHLDFENKILFRNIYVADMIAWLEGGECYLCGGDNRVHCAGCGDGPRVMESFTSSYRTCCSIRMLCPLCIGTEYAEASVQENDRYDELTEKEREEDEESKEYEEWVNERFRELGYRW</sequence>
<gene>
    <name evidence="1" type="ORF">F53441_11805</name>
</gene>
<comment type="caution">
    <text evidence="1">The sequence shown here is derived from an EMBL/GenBank/DDBJ whole genome shotgun (WGS) entry which is preliminary data.</text>
</comment>
<dbReference type="EMBL" id="JAADJG010000601">
    <property type="protein sequence ID" value="KAF4442243.1"/>
    <property type="molecule type" value="Genomic_DNA"/>
</dbReference>
<organism evidence="1 2">
    <name type="scientific">Fusarium austroafricanum</name>
    <dbReference type="NCBI Taxonomy" id="2364996"/>
    <lineage>
        <taxon>Eukaryota</taxon>
        <taxon>Fungi</taxon>
        <taxon>Dikarya</taxon>
        <taxon>Ascomycota</taxon>
        <taxon>Pezizomycotina</taxon>
        <taxon>Sordariomycetes</taxon>
        <taxon>Hypocreomycetidae</taxon>
        <taxon>Hypocreales</taxon>
        <taxon>Nectriaceae</taxon>
        <taxon>Fusarium</taxon>
        <taxon>Fusarium concolor species complex</taxon>
    </lineage>
</organism>
<keyword evidence="2" id="KW-1185">Reference proteome</keyword>
<protein>
    <submittedName>
        <fullName evidence="1">Uncharacterized protein</fullName>
    </submittedName>
</protein>
<evidence type="ECO:0000313" key="2">
    <source>
        <dbReference type="Proteomes" id="UP000605986"/>
    </source>
</evidence>
<dbReference type="OrthoDB" id="4501419at2759"/>
<evidence type="ECO:0000313" key="1">
    <source>
        <dbReference type="EMBL" id="KAF4442243.1"/>
    </source>
</evidence>
<name>A0A8H4K3P4_9HYPO</name>